<dbReference type="AlphaFoldDB" id="A0A8J2VE47"/>
<gene>
    <name evidence="1" type="ORF">GCM10011391_03650</name>
</gene>
<proteinExistence type="predicted"/>
<organism evidence="1 2">
    <name type="scientific">Pullulanibacillus camelliae</name>
    <dbReference type="NCBI Taxonomy" id="1707096"/>
    <lineage>
        <taxon>Bacteria</taxon>
        <taxon>Bacillati</taxon>
        <taxon>Bacillota</taxon>
        <taxon>Bacilli</taxon>
        <taxon>Bacillales</taxon>
        <taxon>Sporolactobacillaceae</taxon>
        <taxon>Pullulanibacillus</taxon>
    </lineage>
</organism>
<evidence type="ECO:0000313" key="1">
    <source>
        <dbReference type="EMBL" id="GGE28362.1"/>
    </source>
</evidence>
<dbReference type="Proteomes" id="UP000628775">
    <property type="component" value="Unassembled WGS sequence"/>
</dbReference>
<evidence type="ECO:0000313" key="2">
    <source>
        <dbReference type="Proteomes" id="UP000628775"/>
    </source>
</evidence>
<sequence length="92" mass="10730">MNKKILSTITNGRFMSIPPNIKKDLPLLTYGEGQAFRTRGSVLICLLACFAYKKHIIKITISTLKIRRKNMYEPTLHWLPFYSIRKRHPSIP</sequence>
<comment type="caution">
    <text evidence="1">The sequence shown here is derived from an EMBL/GenBank/DDBJ whole genome shotgun (WGS) entry which is preliminary data.</text>
</comment>
<reference evidence="1" key="1">
    <citation type="journal article" date="2014" name="Int. J. Syst. Evol. Microbiol.">
        <title>Complete genome sequence of Corynebacterium casei LMG S-19264T (=DSM 44701T), isolated from a smear-ripened cheese.</title>
        <authorList>
            <consortium name="US DOE Joint Genome Institute (JGI-PGF)"/>
            <person name="Walter F."/>
            <person name="Albersmeier A."/>
            <person name="Kalinowski J."/>
            <person name="Ruckert C."/>
        </authorList>
    </citation>
    <scope>NUCLEOTIDE SEQUENCE</scope>
    <source>
        <strain evidence="1">CGMCC 1.15371</strain>
    </source>
</reference>
<accession>A0A8J2VE47</accession>
<reference evidence="1" key="2">
    <citation type="submission" date="2020-09" db="EMBL/GenBank/DDBJ databases">
        <authorList>
            <person name="Sun Q."/>
            <person name="Zhou Y."/>
        </authorList>
    </citation>
    <scope>NUCLEOTIDE SEQUENCE</scope>
    <source>
        <strain evidence="1">CGMCC 1.15371</strain>
    </source>
</reference>
<name>A0A8J2VE47_9BACL</name>
<keyword evidence="2" id="KW-1185">Reference proteome</keyword>
<protein>
    <submittedName>
        <fullName evidence="1">Uncharacterized protein</fullName>
    </submittedName>
</protein>
<dbReference type="EMBL" id="BMIR01000001">
    <property type="protein sequence ID" value="GGE28362.1"/>
    <property type="molecule type" value="Genomic_DNA"/>
</dbReference>